<comment type="caution">
    <text evidence="2">The sequence shown here is derived from an EMBL/GenBank/DDBJ whole genome shotgun (WGS) entry which is preliminary data.</text>
</comment>
<dbReference type="PANTHER" id="PTHR38765:SF1">
    <property type="entry name" value="DUF484 DOMAIN-CONTAINING PROTEIN"/>
    <property type="match status" value="1"/>
</dbReference>
<reference evidence="3" key="1">
    <citation type="submission" date="2018-05" db="EMBL/GenBank/DDBJ databases">
        <title>Zavarzinia sp. HR-AS.</title>
        <authorList>
            <person name="Lee Y."/>
            <person name="Jeon C.O."/>
        </authorList>
    </citation>
    <scope>NUCLEOTIDE SEQUENCE [LARGE SCALE GENOMIC DNA]</scope>
    <source>
        <strain evidence="3">DSM 1231</strain>
    </source>
</reference>
<dbReference type="Gene3D" id="3.30.450.40">
    <property type="match status" value="1"/>
</dbReference>
<organism evidence="2 3">
    <name type="scientific">Zavarzinia compransoris</name>
    <dbReference type="NCBI Taxonomy" id="1264899"/>
    <lineage>
        <taxon>Bacteria</taxon>
        <taxon>Pseudomonadati</taxon>
        <taxon>Pseudomonadota</taxon>
        <taxon>Alphaproteobacteria</taxon>
        <taxon>Rhodospirillales</taxon>
        <taxon>Zavarziniaceae</taxon>
        <taxon>Zavarzinia</taxon>
    </lineage>
</organism>
<dbReference type="Proteomes" id="UP000246077">
    <property type="component" value="Unassembled WGS sequence"/>
</dbReference>
<gene>
    <name evidence="2" type="ORF">DKG75_12670</name>
</gene>
<protein>
    <submittedName>
        <fullName evidence="2">DUF484 domain-containing protein</fullName>
    </submittedName>
</protein>
<dbReference type="Pfam" id="PF04340">
    <property type="entry name" value="DUF484"/>
    <property type="match status" value="1"/>
</dbReference>
<keyword evidence="3" id="KW-1185">Reference proteome</keyword>
<dbReference type="OrthoDB" id="7200179at2"/>
<feature type="region of interest" description="Disordered" evidence="1">
    <location>
        <begin position="1"/>
        <end position="39"/>
    </location>
</feature>
<dbReference type="PANTHER" id="PTHR38765">
    <property type="entry name" value="DUF484 DOMAIN-CONTAINING PROTEIN"/>
    <property type="match status" value="1"/>
</dbReference>
<evidence type="ECO:0000256" key="1">
    <source>
        <dbReference type="SAM" id="MobiDB-lite"/>
    </source>
</evidence>
<proteinExistence type="predicted"/>
<evidence type="ECO:0000313" key="2">
    <source>
        <dbReference type="EMBL" id="PWR20838.1"/>
    </source>
</evidence>
<dbReference type="RefSeq" id="WP_109921482.1">
    <property type="nucleotide sequence ID" value="NZ_QGLF01000003.1"/>
</dbReference>
<dbReference type="InterPro" id="IPR029016">
    <property type="entry name" value="GAF-like_dom_sf"/>
</dbReference>
<name>A0A317E195_9PROT</name>
<sequence>MSKTTEQPEDATPETATPEAATPETAAKAEPAPAPARRRLTSTEVRGYLMAHPGFLARNADLLEHQALPPRSDADGDKVVDFQRALVERLRTDNARLRHFQSEVITAARANVSAQGLVQEAILLLLEAASFEEAIHAITQDLAPVLGIDVVTLCLEGEGMEDAPDLPNLQLVVPGTVDALLGEGQAIRLASGAFDDGTLFGPAAPLVQSQAFARLDLGDGPVGLLALGSRDPDKYDEGQGGELLHFLALVVERVIQLWLRLAQA</sequence>
<dbReference type="AlphaFoldDB" id="A0A317E195"/>
<dbReference type="InterPro" id="IPR007435">
    <property type="entry name" value="DUF484"/>
</dbReference>
<feature type="compositionally biased region" description="Low complexity" evidence="1">
    <location>
        <begin position="13"/>
        <end position="31"/>
    </location>
</feature>
<accession>A0A317E195</accession>
<dbReference type="EMBL" id="QGLF01000003">
    <property type="protein sequence ID" value="PWR20838.1"/>
    <property type="molecule type" value="Genomic_DNA"/>
</dbReference>
<evidence type="ECO:0000313" key="3">
    <source>
        <dbReference type="Proteomes" id="UP000246077"/>
    </source>
</evidence>